<evidence type="ECO:0000313" key="3">
    <source>
        <dbReference type="Proteomes" id="UP000499080"/>
    </source>
</evidence>
<name>A0A4Y2JM53_ARAVE</name>
<proteinExistence type="predicted"/>
<organism evidence="2 3">
    <name type="scientific">Araneus ventricosus</name>
    <name type="common">Orbweaver spider</name>
    <name type="synonym">Epeira ventricosa</name>
    <dbReference type="NCBI Taxonomy" id="182803"/>
    <lineage>
        <taxon>Eukaryota</taxon>
        <taxon>Metazoa</taxon>
        <taxon>Ecdysozoa</taxon>
        <taxon>Arthropoda</taxon>
        <taxon>Chelicerata</taxon>
        <taxon>Arachnida</taxon>
        <taxon>Araneae</taxon>
        <taxon>Araneomorphae</taxon>
        <taxon>Entelegynae</taxon>
        <taxon>Araneoidea</taxon>
        <taxon>Araneidae</taxon>
        <taxon>Araneus</taxon>
    </lineage>
</organism>
<reference evidence="2 3" key="1">
    <citation type="journal article" date="2019" name="Sci. Rep.">
        <title>Orb-weaving spider Araneus ventricosus genome elucidates the spidroin gene catalogue.</title>
        <authorList>
            <person name="Kono N."/>
            <person name="Nakamura H."/>
            <person name="Ohtoshi R."/>
            <person name="Moran D.A.P."/>
            <person name="Shinohara A."/>
            <person name="Yoshida Y."/>
            <person name="Fujiwara M."/>
            <person name="Mori M."/>
            <person name="Tomita M."/>
            <person name="Arakawa K."/>
        </authorList>
    </citation>
    <scope>NUCLEOTIDE SEQUENCE [LARGE SCALE GENOMIC DNA]</scope>
</reference>
<gene>
    <name evidence="2" type="ORF">AVEN_198496_1</name>
</gene>
<dbReference type="EMBL" id="BGPR01003667">
    <property type="protein sequence ID" value="GBM91027.1"/>
    <property type="molecule type" value="Genomic_DNA"/>
</dbReference>
<dbReference type="AlphaFoldDB" id="A0A4Y2JM53"/>
<accession>A0A4Y2JM53</accession>
<feature type="region of interest" description="Disordered" evidence="1">
    <location>
        <begin position="63"/>
        <end position="83"/>
    </location>
</feature>
<evidence type="ECO:0000256" key="1">
    <source>
        <dbReference type="SAM" id="MobiDB-lite"/>
    </source>
</evidence>
<keyword evidence="3" id="KW-1185">Reference proteome</keyword>
<feature type="compositionally biased region" description="Basic and acidic residues" evidence="1">
    <location>
        <begin position="73"/>
        <end position="83"/>
    </location>
</feature>
<comment type="caution">
    <text evidence="2">The sequence shown here is derived from an EMBL/GenBank/DDBJ whole genome shotgun (WGS) entry which is preliminary data.</text>
</comment>
<sequence length="161" mass="18019">MGGGKTSLGPNGIQMNRRLKQAIHCSSKMEFLEHGKEKPIVKFGNLSDLEQMIRNGGIQKNLKSETQSADSNLRPRCEGSGKTKDLPTLASIVEARNETRNPPRGGRGVWVAEFCDFEPCLKTNFGTSVNALRNFYTFPLCYIYLKCKNALINFVFLLNFP</sequence>
<protein>
    <submittedName>
        <fullName evidence="2">Uncharacterized protein</fullName>
    </submittedName>
</protein>
<evidence type="ECO:0000313" key="2">
    <source>
        <dbReference type="EMBL" id="GBM91027.1"/>
    </source>
</evidence>
<dbReference type="Proteomes" id="UP000499080">
    <property type="component" value="Unassembled WGS sequence"/>
</dbReference>